<proteinExistence type="predicted"/>
<name>A0A7T8K8U4_CALRO</name>
<evidence type="ECO:0000313" key="2">
    <source>
        <dbReference type="Proteomes" id="UP000595437"/>
    </source>
</evidence>
<dbReference type="AlphaFoldDB" id="A0A7T8K8U4"/>
<feature type="non-terminal residue" evidence="1">
    <location>
        <position position="65"/>
    </location>
</feature>
<sequence>MADIMVKLEYCHQSREMMPRVQLDRWKRLLDDSKEKLNSLVHPYITLRTDCSREPNRPTIARAPQ</sequence>
<keyword evidence="2" id="KW-1185">Reference proteome</keyword>
<protein>
    <submittedName>
        <fullName evidence="1">Uncharacterized protein</fullName>
    </submittedName>
</protein>
<gene>
    <name evidence="1" type="ORF">FKW44_011392</name>
</gene>
<dbReference type="Proteomes" id="UP000595437">
    <property type="component" value="Chromosome 7"/>
</dbReference>
<evidence type="ECO:0000313" key="1">
    <source>
        <dbReference type="EMBL" id="QQP50394.1"/>
    </source>
</evidence>
<organism evidence="1 2">
    <name type="scientific">Caligus rogercresseyi</name>
    <name type="common">Sea louse</name>
    <dbReference type="NCBI Taxonomy" id="217165"/>
    <lineage>
        <taxon>Eukaryota</taxon>
        <taxon>Metazoa</taxon>
        <taxon>Ecdysozoa</taxon>
        <taxon>Arthropoda</taxon>
        <taxon>Crustacea</taxon>
        <taxon>Multicrustacea</taxon>
        <taxon>Hexanauplia</taxon>
        <taxon>Copepoda</taxon>
        <taxon>Siphonostomatoida</taxon>
        <taxon>Caligidae</taxon>
        <taxon>Caligus</taxon>
    </lineage>
</organism>
<reference evidence="2" key="1">
    <citation type="submission" date="2021-01" db="EMBL/GenBank/DDBJ databases">
        <title>Caligus Genome Assembly.</title>
        <authorList>
            <person name="Gallardo-Escarate C."/>
        </authorList>
    </citation>
    <scope>NUCLEOTIDE SEQUENCE [LARGE SCALE GENOMIC DNA]</scope>
</reference>
<accession>A0A7T8K8U4</accession>
<dbReference type="EMBL" id="CP045896">
    <property type="protein sequence ID" value="QQP50394.1"/>
    <property type="molecule type" value="Genomic_DNA"/>
</dbReference>